<dbReference type="Proteomes" id="UP001428341">
    <property type="component" value="Unassembled WGS sequence"/>
</dbReference>
<organism evidence="2 3">
    <name type="scientific">Citrus x changshan-huyou</name>
    <dbReference type="NCBI Taxonomy" id="2935761"/>
    <lineage>
        <taxon>Eukaryota</taxon>
        <taxon>Viridiplantae</taxon>
        <taxon>Streptophyta</taxon>
        <taxon>Embryophyta</taxon>
        <taxon>Tracheophyta</taxon>
        <taxon>Spermatophyta</taxon>
        <taxon>Magnoliopsida</taxon>
        <taxon>eudicotyledons</taxon>
        <taxon>Gunneridae</taxon>
        <taxon>Pentapetalae</taxon>
        <taxon>rosids</taxon>
        <taxon>malvids</taxon>
        <taxon>Sapindales</taxon>
        <taxon>Rutaceae</taxon>
        <taxon>Aurantioideae</taxon>
        <taxon>Citrus</taxon>
    </lineage>
</organism>
<name>A0AAP0LJN2_9ROSI</name>
<dbReference type="EMBL" id="JBCGBO010000025">
    <property type="protein sequence ID" value="KAK9174835.1"/>
    <property type="molecule type" value="Genomic_DNA"/>
</dbReference>
<protein>
    <submittedName>
        <fullName evidence="2">Uncharacterized protein</fullName>
    </submittedName>
</protein>
<dbReference type="AlphaFoldDB" id="A0AAP0LJN2"/>
<proteinExistence type="predicted"/>
<evidence type="ECO:0000256" key="1">
    <source>
        <dbReference type="SAM" id="MobiDB-lite"/>
    </source>
</evidence>
<keyword evidence="3" id="KW-1185">Reference proteome</keyword>
<comment type="caution">
    <text evidence="2">The sequence shown here is derived from an EMBL/GenBank/DDBJ whole genome shotgun (WGS) entry which is preliminary data.</text>
</comment>
<gene>
    <name evidence="2" type="ORF">WN944_026839</name>
</gene>
<feature type="region of interest" description="Disordered" evidence="1">
    <location>
        <begin position="28"/>
        <end position="61"/>
    </location>
</feature>
<feature type="region of interest" description="Disordered" evidence="1">
    <location>
        <begin position="112"/>
        <end position="132"/>
    </location>
</feature>
<evidence type="ECO:0000313" key="3">
    <source>
        <dbReference type="Proteomes" id="UP001428341"/>
    </source>
</evidence>
<feature type="compositionally biased region" description="Basic and acidic residues" evidence="1">
    <location>
        <begin position="28"/>
        <end position="44"/>
    </location>
</feature>
<reference evidence="2 3" key="1">
    <citation type="submission" date="2024-05" db="EMBL/GenBank/DDBJ databases">
        <title>Haplotype-resolved chromosome-level genome assembly of Huyou (Citrus changshanensis).</title>
        <authorList>
            <person name="Miao C."/>
            <person name="Chen W."/>
            <person name="Wu Y."/>
            <person name="Wang L."/>
            <person name="Zhao S."/>
            <person name="Grierson D."/>
            <person name="Xu C."/>
            <person name="Chen K."/>
        </authorList>
    </citation>
    <scope>NUCLEOTIDE SEQUENCE [LARGE SCALE GENOMIC DNA]</scope>
    <source>
        <strain evidence="2">01-14</strain>
        <tissue evidence="2">Leaf</tissue>
    </source>
</reference>
<evidence type="ECO:0000313" key="2">
    <source>
        <dbReference type="EMBL" id="KAK9174835.1"/>
    </source>
</evidence>
<sequence>MRDARDGCHVDGDCACANARNFQIWVEKGRQENEEGKTKTRGGEDENEEDKTNGRKRMRISLVKRRGEDEIGERRRENEIEERRGEHLLGTLIRTPRKKLVTAIGLNLCENRSGSNQFDSSENDGQTTQTRGNKVVGEHLMLSSGIEETTI</sequence>
<accession>A0AAP0LJN2</accession>